<reference evidence="7" key="1">
    <citation type="submission" date="2020-06" db="EMBL/GenBank/DDBJ databases">
        <title>Genomes of multiple members of Pneumocystis genus reveal paths to human pathogen Pneumocystis jirovecii.</title>
        <authorList>
            <person name="Cisse O.H."/>
            <person name="Ma L."/>
            <person name="Dekker J."/>
            <person name="Khil P."/>
            <person name="Jo J."/>
            <person name="Brenchley J."/>
            <person name="Blair R."/>
            <person name="Pahar B."/>
            <person name="Chabe M."/>
            <person name="Van Rompay K.A."/>
            <person name="Keesler R."/>
            <person name="Sukura A."/>
            <person name="Hirsch V."/>
            <person name="Kutty G."/>
            <person name="Liu Y."/>
            <person name="Peng L."/>
            <person name="Chen J."/>
            <person name="Song J."/>
            <person name="Weissenbacher-Lang C."/>
            <person name="Xu J."/>
            <person name="Upham N.S."/>
            <person name="Stajich J.E."/>
            <person name="Cuomo C.A."/>
            <person name="Cushion M.T."/>
            <person name="Kovacs J.A."/>
        </authorList>
    </citation>
    <scope>NUCLEOTIDE SEQUENCE</scope>
    <source>
        <strain evidence="7">2A</strain>
    </source>
</reference>
<dbReference type="InterPro" id="IPR013216">
    <property type="entry name" value="Methyltransf_11"/>
</dbReference>
<dbReference type="PANTHER" id="PTHR13069">
    <property type="entry name" value="ALKYLATED DNA REPAIR PROTEIN ALKB HOMOLOG 8"/>
    <property type="match status" value="1"/>
</dbReference>
<dbReference type="InterPro" id="IPR029063">
    <property type="entry name" value="SAM-dependent_MTases_sf"/>
</dbReference>
<dbReference type="PROSITE" id="PS50245">
    <property type="entry name" value="CAP_GLY_2"/>
    <property type="match status" value="1"/>
</dbReference>
<evidence type="ECO:0000313" key="7">
    <source>
        <dbReference type="EMBL" id="QSL67153.1"/>
    </source>
</evidence>
<dbReference type="SUPFAM" id="SSF74924">
    <property type="entry name" value="Cap-Gly domain"/>
    <property type="match status" value="1"/>
</dbReference>
<dbReference type="InterPro" id="IPR029071">
    <property type="entry name" value="Ubiquitin-like_domsf"/>
</dbReference>
<dbReference type="EMBL" id="CP054548">
    <property type="protein sequence ID" value="QSL67153.1"/>
    <property type="molecule type" value="Genomic_DNA"/>
</dbReference>
<dbReference type="InterPro" id="IPR000626">
    <property type="entry name" value="Ubiquitin-like_dom"/>
</dbReference>
<evidence type="ECO:0000256" key="2">
    <source>
        <dbReference type="ARBA" id="ARBA00022679"/>
    </source>
</evidence>
<keyword evidence="2" id="KW-0808">Transferase</keyword>
<dbReference type="Gene3D" id="3.10.20.90">
    <property type="entry name" value="Phosphatidylinositol 3-kinase Catalytic Subunit, Chain A, domain 1"/>
    <property type="match status" value="1"/>
</dbReference>
<dbReference type="InterPro" id="IPR051422">
    <property type="entry name" value="AlkB_tRNA_MeTrf/Diox"/>
</dbReference>
<proteinExistence type="predicted"/>
<dbReference type="PROSITE" id="PS00845">
    <property type="entry name" value="CAP_GLY_1"/>
    <property type="match status" value="1"/>
</dbReference>
<evidence type="ECO:0000256" key="4">
    <source>
        <dbReference type="SAM" id="MobiDB-lite"/>
    </source>
</evidence>
<dbReference type="Proteomes" id="UP000663699">
    <property type="component" value="Chromosome 17"/>
</dbReference>
<evidence type="ECO:0000256" key="1">
    <source>
        <dbReference type="ARBA" id="ARBA00022603"/>
    </source>
</evidence>
<dbReference type="InterPro" id="IPR036859">
    <property type="entry name" value="CAP-Gly_dom_sf"/>
</dbReference>
<name>A0A899G315_9ASCO</name>
<dbReference type="PROSITE" id="PS50053">
    <property type="entry name" value="UBIQUITIN_2"/>
    <property type="match status" value="1"/>
</dbReference>
<dbReference type="GO" id="GO:0030488">
    <property type="term" value="P:tRNA methylation"/>
    <property type="evidence" value="ECO:0007669"/>
    <property type="project" value="TreeGrafter"/>
</dbReference>
<dbReference type="GO" id="GO:0005737">
    <property type="term" value="C:cytoplasm"/>
    <property type="evidence" value="ECO:0007669"/>
    <property type="project" value="TreeGrafter"/>
</dbReference>
<dbReference type="SMART" id="SM00213">
    <property type="entry name" value="UBQ"/>
    <property type="match status" value="1"/>
</dbReference>
<dbReference type="AlphaFoldDB" id="A0A899G315"/>
<dbReference type="Gene3D" id="3.40.50.150">
    <property type="entry name" value="Vaccinia Virus protein VP39"/>
    <property type="match status" value="1"/>
</dbReference>
<evidence type="ECO:0000256" key="3">
    <source>
        <dbReference type="ARBA" id="ARBA00023186"/>
    </source>
</evidence>
<feature type="domain" description="CAP-Gly" evidence="6">
    <location>
        <begin position="412"/>
        <end position="448"/>
    </location>
</feature>
<dbReference type="Pfam" id="PF14560">
    <property type="entry name" value="Ubiquitin_2"/>
    <property type="match status" value="1"/>
</dbReference>
<dbReference type="OrthoDB" id="5295208at2759"/>
<dbReference type="Pfam" id="PF08241">
    <property type="entry name" value="Methyltransf_11"/>
    <property type="match status" value="1"/>
</dbReference>
<protein>
    <recommendedName>
        <fullName evidence="9">CAP-Gly domain-containing protein</fullName>
    </recommendedName>
</protein>
<keyword evidence="8" id="KW-1185">Reference proteome</keyword>
<dbReference type="SMART" id="SM01052">
    <property type="entry name" value="CAP_GLY"/>
    <property type="match status" value="1"/>
</dbReference>
<evidence type="ECO:0000259" key="5">
    <source>
        <dbReference type="PROSITE" id="PS50053"/>
    </source>
</evidence>
<organism evidence="7 8">
    <name type="scientific">Pneumocystis wakefieldiae</name>
    <dbReference type="NCBI Taxonomy" id="38082"/>
    <lineage>
        <taxon>Eukaryota</taxon>
        <taxon>Fungi</taxon>
        <taxon>Dikarya</taxon>
        <taxon>Ascomycota</taxon>
        <taxon>Taphrinomycotina</taxon>
        <taxon>Pneumocystomycetes</taxon>
        <taxon>Pneumocystaceae</taxon>
        <taxon>Pneumocystis</taxon>
    </lineage>
</organism>
<feature type="compositionally biased region" description="Basic and acidic residues" evidence="4">
    <location>
        <begin position="1"/>
        <end position="14"/>
    </location>
</feature>
<dbReference type="GO" id="GO:0106335">
    <property type="term" value="F:tRNA (5-carboxymethyluridine(34)-5-O)-methyltransferase activity"/>
    <property type="evidence" value="ECO:0007669"/>
    <property type="project" value="TreeGrafter"/>
</dbReference>
<dbReference type="Pfam" id="PF01302">
    <property type="entry name" value="CAP_GLY"/>
    <property type="match status" value="1"/>
</dbReference>
<dbReference type="CDD" id="cd02440">
    <property type="entry name" value="AdoMet_MTases"/>
    <property type="match status" value="1"/>
</dbReference>
<accession>A0A899G315</accession>
<evidence type="ECO:0000313" key="8">
    <source>
        <dbReference type="Proteomes" id="UP000663699"/>
    </source>
</evidence>
<dbReference type="PANTHER" id="PTHR13069:SF21">
    <property type="entry name" value="ALKYLATED DNA REPAIR PROTEIN ALKB HOMOLOG 8"/>
    <property type="match status" value="1"/>
</dbReference>
<dbReference type="GO" id="GO:0005634">
    <property type="term" value="C:nucleus"/>
    <property type="evidence" value="ECO:0007669"/>
    <property type="project" value="TreeGrafter"/>
</dbReference>
<feature type="compositionally biased region" description="Basic residues" evidence="4">
    <location>
        <begin position="15"/>
        <end position="27"/>
    </location>
</feature>
<feature type="domain" description="Ubiquitin-like" evidence="5">
    <location>
        <begin position="251"/>
        <end position="322"/>
    </location>
</feature>
<dbReference type="Gene3D" id="2.30.30.190">
    <property type="entry name" value="CAP Gly-rich-like domain"/>
    <property type="match status" value="1"/>
</dbReference>
<dbReference type="GO" id="GO:0002098">
    <property type="term" value="P:tRNA wobble uridine modification"/>
    <property type="evidence" value="ECO:0007669"/>
    <property type="project" value="TreeGrafter"/>
</dbReference>
<dbReference type="GO" id="GO:0008757">
    <property type="term" value="F:S-adenosylmethionine-dependent methyltransferase activity"/>
    <property type="evidence" value="ECO:0007669"/>
    <property type="project" value="InterPro"/>
</dbReference>
<dbReference type="InterPro" id="IPR000938">
    <property type="entry name" value="CAP-Gly_domain"/>
</dbReference>
<dbReference type="SUPFAM" id="SSF53335">
    <property type="entry name" value="S-adenosyl-L-methionine-dependent methyltransferases"/>
    <property type="match status" value="1"/>
</dbReference>
<dbReference type="GO" id="GO:0000049">
    <property type="term" value="F:tRNA binding"/>
    <property type="evidence" value="ECO:0007669"/>
    <property type="project" value="TreeGrafter"/>
</dbReference>
<evidence type="ECO:0008006" key="9">
    <source>
        <dbReference type="Google" id="ProtNLM"/>
    </source>
</evidence>
<keyword evidence="3" id="KW-0143">Chaperone</keyword>
<feature type="region of interest" description="Disordered" evidence="4">
    <location>
        <begin position="1"/>
        <end position="41"/>
    </location>
</feature>
<evidence type="ECO:0000259" key="6">
    <source>
        <dbReference type="PROSITE" id="PS50245"/>
    </source>
</evidence>
<gene>
    <name evidence="7" type="ORF">MERGE_001542</name>
</gene>
<keyword evidence="1" id="KW-0489">Methyltransferase</keyword>
<dbReference type="SUPFAM" id="SSF54236">
    <property type="entry name" value="Ubiquitin-like"/>
    <property type="match status" value="1"/>
</dbReference>
<sequence length="468" mass="53487">MGDKEMNEEREKNTKQSKKKEKNKNKSSKTQNNPNLHNISIPCHITTPETIETSYVHNPWPTIENYILKQPAGALGLDVGCGNGRYLFLSNTIFLVGIDRCQELLRIANEAGEAHVVLGDARLLPVRPVFDFAISIAVIHHLTTEAHRIDALRQLLTILRPGGTAFVSVWALEQPNSRRKWDEHSPQDILVPWITYQAKSRDQKSRDRHQTPAVETKIHQRYYHLFRQGELEGYIEKAGGEVIETKFKKLMGILINIVWPEHSIERYIELTWTVTHLKERLELITGIPVEAQHLTLSPNIVVTDSTITLDKLNIQPNTCLHVSDTRDQVEINKSNLEDVEHFKISDEAYAARPDTFSKWKETHISTSTKINQAWQKIYEKGIEIDQRCSIEGENMTRNGRVRFIGQVKGLPEGIWIGVEYDSPVGKNDGSFQGTRYFTAKKNHGSFLHPNRIQIIPSSPMNTDLNEEI</sequence>